<dbReference type="InterPro" id="IPR012506">
    <property type="entry name" value="TMEM86B-like"/>
</dbReference>
<feature type="transmembrane region" description="Helical" evidence="6">
    <location>
        <begin position="112"/>
        <end position="130"/>
    </location>
</feature>
<feature type="transmembrane region" description="Helical" evidence="6">
    <location>
        <begin position="194"/>
        <end position="211"/>
    </location>
</feature>
<keyword evidence="5 6" id="KW-0472">Membrane</keyword>
<evidence type="ECO:0000256" key="2">
    <source>
        <dbReference type="ARBA" id="ARBA00007375"/>
    </source>
</evidence>
<feature type="transmembrane region" description="Helical" evidence="6">
    <location>
        <begin position="136"/>
        <end position="156"/>
    </location>
</feature>
<sequence>MKNLKPKNVLVTVLFLIVSMANFYSVYFDNFLVEMISKPLIVTFLAILYLINSKKLSFWFLSALLFSFWGDVLLLFNDSYFVFGLASFFLSHVFYTIVTVKKIKTYSIKNVVASSIPYVLFLIILLYLIYENLHDFLAPVIIYGIVISVFGVTTLVNFIQNKTTENGWLFLGATIFIISDSLIALNKFYETKHIYGILIMITYVVAQYLICKSIITTDQE</sequence>
<evidence type="ECO:0000256" key="5">
    <source>
        <dbReference type="ARBA" id="ARBA00023136"/>
    </source>
</evidence>
<name>A0ABW3JNQ9_9FLAO</name>
<evidence type="ECO:0000256" key="1">
    <source>
        <dbReference type="ARBA" id="ARBA00004141"/>
    </source>
</evidence>
<dbReference type="PANTHER" id="PTHR31885:SF6">
    <property type="entry name" value="GH04784P"/>
    <property type="match status" value="1"/>
</dbReference>
<protein>
    <submittedName>
        <fullName evidence="7">Lysoplasmalogenase</fullName>
    </submittedName>
</protein>
<comment type="similarity">
    <text evidence="2">Belongs to the TMEM86 family.</text>
</comment>
<keyword evidence="8" id="KW-1185">Reference proteome</keyword>
<reference evidence="8" key="1">
    <citation type="journal article" date="2019" name="Int. J. Syst. Evol. Microbiol.">
        <title>The Global Catalogue of Microorganisms (GCM) 10K type strain sequencing project: providing services to taxonomists for standard genome sequencing and annotation.</title>
        <authorList>
            <consortium name="The Broad Institute Genomics Platform"/>
            <consortium name="The Broad Institute Genome Sequencing Center for Infectious Disease"/>
            <person name="Wu L."/>
            <person name="Ma J."/>
        </authorList>
    </citation>
    <scope>NUCLEOTIDE SEQUENCE [LARGE SCALE GENOMIC DNA]</scope>
    <source>
        <strain evidence="8">CCUG 60527</strain>
    </source>
</reference>
<gene>
    <name evidence="7" type="ORF">ACFQ1U_02765</name>
</gene>
<dbReference type="RefSeq" id="WP_386105073.1">
    <property type="nucleotide sequence ID" value="NZ_JBHTJR010000017.1"/>
</dbReference>
<evidence type="ECO:0000256" key="6">
    <source>
        <dbReference type="SAM" id="Phobius"/>
    </source>
</evidence>
<evidence type="ECO:0000313" key="7">
    <source>
        <dbReference type="EMBL" id="MFD0992115.1"/>
    </source>
</evidence>
<organism evidence="7 8">
    <name type="scientific">Tenacibaculum geojense</name>
    <dbReference type="NCBI Taxonomy" id="915352"/>
    <lineage>
        <taxon>Bacteria</taxon>
        <taxon>Pseudomonadati</taxon>
        <taxon>Bacteroidota</taxon>
        <taxon>Flavobacteriia</taxon>
        <taxon>Flavobacteriales</taxon>
        <taxon>Flavobacteriaceae</taxon>
        <taxon>Tenacibaculum</taxon>
    </lineage>
</organism>
<dbReference type="Proteomes" id="UP001597062">
    <property type="component" value="Unassembled WGS sequence"/>
</dbReference>
<comment type="caution">
    <text evidence="7">The sequence shown here is derived from an EMBL/GenBank/DDBJ whole genome shotgun (WGS) entry which is preliminary data.</text>
</comment>
<feature type="transmembrane region" description="Helical" evidence="6">
    <location>
        <begin position="82"/>
        <end position="100"/>
    </location>
</feature>
<evidence type="ECO:0000313" key="8">
    <source>
        <dbReference type="Proteomes" id="UP001597062"/>
    </source>
</evidence>
<keyword evidence="4 6" id="KW-1133">Transmembrane helix</keyword>
<evidence type="ECO:0000256" key="3">
    <source>
        <dbReference type="ARBA" id="ARBA00022692"/>
    </source>
</evidence>
<accession>A0ABW3JNQ9</accession>
<dbReference type="PANTHER" id="PTHR31885">
    <property type="entry name" value="GH04784P"/>
    <property type="match status" value="1"/>
</dbReference>
<proteinExistence type="inferred from homology"/>
<dbReference type="Pfam" id="PF07947">
    <property type="entry name" value="YhhN"/>
    <property type="match status" value="1"/>
</dbReference>
<dbReference type="EMBL" id="JBHTJR010000017">
    <property type="protein sequence ID" value="MFD0992115.1"/>
    <property type="molecule type" value="Genomic_DNA"/>
</dbReference>
<keyword evidence="3 6" id="KW-0812">Transmembrane</keyword>
<comment type="subcellular location">
    <subcellularLocation>
        <location evidence="1">Membrane</location>
        <topology evidence="1">Multi-pass membrane protein</topology>
    </subcellularLocation>
</comment>
<feature type="transmembrane region" description="Helical" evidence="6">
    <location>
        <begin position="58"/>
        <end position="76"/>
    </location>
</feature>
<feature type="transmembrane region" description="Helical" evidence="6">
    <location>
        <begin position="31"/>
        <end position="51"/>
    </location>
</feature>
<feature type="transmembrane region" description="Helical" evidence="6">
    <location>
        <begin position="168"/>
        <end position="188"/>
    </location>
</feature>
<evidence type="ECO:0000256" key="4">
    <source>
        <dbReference type="ARBA" id="ARBA00022989"/>
    </source>
</evidence>